<feature type="domain" description="NOMO second beta-sandwich" evidence="9">
    <location>
        <begin position="311"/>
        <end position="404"/>
    </location>
</feature>
<dbReference type="PANTHER" id="PTHR23303:SF14">
    <property type="entry name" value="BOS COMPLEX SUBUNIT NOMO1-RELATED"/>
    <property type="match status" value="1"/>
</dbReference>
<evidence type="ECO:0000259" key="8">
    <source>
        <dbReference type="Pfam" id="PF22902"/>
    </source>
</evidence>
<comment type="subcellular location">
    <subcellularLocation>
        <location evidence="1">Endoplasmic reticulum membrane</location>
        <topology evidence="1">Single-pass type I membrane protein</topology>
    </subcellularLocation>
</comment>
<organism evidence="15 16">
    <name type="scientific">Chenopodium quinoa</name>
    <name type="common">Quinoa</name>
    <dbReference type="NCBI Taxonomy" id="63459"/>
    <lineage>
        <taxon>Eukaryota</taxon>
        <taxon>Viridiplantae</taxon>
        <taxon>Streptophyta</taxon>
        <taxon>Embryophyta</taxon>
        <taxon>Tracheophyta</taxon>
        <taxon>Spermatophyta</taxon>
        <taxon>Magnoliopsida</taxon>
        <taxon>eudicotyledons</taxon>
        <taxon>Gunneridae</taxon>
        <taxon>Pentapetalae</taxon>
        <taxon>Caryophyllales</taxon>
        <taxon>Chenopodiaceae</taxon>
        <taxon>Chenopodioideae</taxon>
        <taxon>Atripliceae</taxon>
        <taxon>Chenopodium</taxon>
    </lineage>
</organism>
<dbReference type="GO" id="GO:0005789">
    <property type="term" value="C:endoplasmic reticulum membrane"/>
    <property type="evidence" value="ECO:0007669"/>
    <property type="project" value="UniProtKB-SubCell"/>
</dbReference>
<dbReference type="InterPro" id="IPR055074">
    <property type="entry name" value="NOMO1-3_2nd"/>
</dbReference>
<sequence length="1427" mass="156637">MAVKERLMQHHITPNATCQLCGVIKSVTHSLIDCVVAKEIWQLSEHKDLLNDAPRSSFIELWLWLCRKVNASVVCEMAALMWATWEGTATPLTRANATDAKWRRLAVGRIKVNTDAHVLEGSHVGLGAVLRDADETVIAAARLALCIALHKLTDLLLIKIAMRVRRNGIEAHLINPSRSSAMKPFFSLLSISTTFSITLLLLAHTTSVFADSIHGCGGFIEASSSLVKSRKSSNAKLDYSHITVELQTLDGLVKDSTQCAPNGYYFIPVYDKGSFIIKVRGPKGWAWEPEKVPVTIDHRGCNANEDINFRFTGFSLSGRVLGAVGGQSCRLKKGGPSNVVVELLSSTDDLISSVSTSTTGDYSFKNVIPGRYRLRASHPDLNVEVRGSTEVEVGFENSVIGDIFSVAGYKIRGHVVAQGNPILGVHTYLYSDDVLEVECPQGAGHGPGDRKALCHAVSDADGKFTFKSIPCGDYELVPYYKGENTVFDISPPTVAISVEHSHVTLQQKFQVTGFSIGGRVVDGNGAGVDGAKVFVDGQERSFTDENGYFTLDQVTSNHYAIEAHKKHYKFEILRDFLVLPNMASIPDIRAVSYDVCGYVRMADAGYKAKVALTHGPENVKPQVRQADQNGNFCFQVPPGDYRLSAMASTPENAPELVFLPPYTDVSVRSPLLNIEFSQAQVKIHGEVVCKERCGSSISITLVRLGKSNKGRTVRLTDEHNKFTFLDVFPGKYRVEVKYAPADTAIEEDRWCWEQSSIDVDVGTEDVEGILFSHKGYWVDVTSSHDVDARMIQPDGESLPLKIKKGLQRLCVESPGLNKLEFVNSCIFFGSSSINIDTANLMPVHLKGEKYLVKGQINVDRTSVTSVELPESIVIDVFENGNVLADGTIAKLLPDQSDETEVALYKYSMWVNPGQKITIIPSESRTLTSATSSSINRLKKILFYPRQHQIAVTHDGCQGSVPSFTGRLGLYIEGSVSPSISGVSIRIIAAGDSHNAPLKKGELALEISTGSDGVFVGGPLYDDISYTLEASKPGYHLKAVGPHSFSCQKLGQISVHIYSKEVTEEPFPSALLSLSGDDGYRNNSITGVGGHFAFENLFPGSFYLRPLLKEYAFSPRAQPIELGSGESKEVVFEATRVAYRKGQSEGFHSESKNLNIGLSMLLSDDSFSFIWSELVHCAMGMITLLSGQPREGISIEARAESKGYYEETTTDSFGFYRLRGLLPDTTYIIKVAKKNDLPGAGIERASPESITVKVGFEDIKGLDFVVFEEPERSILSCHVEGERNAELDSHLWVEVKSAGEPSKVKSSFPLPLSRFFQVKDLPKGKHLLQLRSALPLTTHKFISDVIEVDIEKHRHIHVGPLRYRINEDIQIQELTAAPVFPLVVGVSVILLFMSIPRIKDLVSGISMPGSTSTAKKEARKPVVRKKTF</sequence>
<dbReference type="Pfam" id="PF22898">
    <property type="entry name" value="NOMO1-like_1st"/>
    <property type="match status" value="1"/>
</dbReference>
<dbReference type="Pfam" id="PF22902">
    <property type="entry name" value="NOMO1-like_9th"/>
    <property type="match status" value="1"/>
</dbReference>
<evidence type="ECO:0000259" key="7">
    <source>
        <dbReference type="Pfam" id="PF22898"/>
    </source>
</evidence>
<evidence type="ECO:0000256" key="4">
    <source>
        <dbReference type="ARBA" id="ARBA00022824"/>
    </source>
</evidence>
<evidence type="ECO:0000256" key="5">
    <source>
        <dbReference type="ARBA" id="ARBA00022989"/>
    </source>
</evidence>
<dbReference type="SUPFAM" id="SSF49452">
    <property type="entry name" value="Starch-binding domain-like"/>
    <property type="match status" value="2"/>
</dbReference>
<keyword evidence="16" id="KW-1185">Reference proteome</keyword>
<dbReference type="InterPro" id="IPR056189">
    <property type="entry name" value="NOMO_3rd"/>
</dbReference>
<dbReference type="Pfam" id="PF13620">
    <property type="entry name" value="CarboxypepD_reg"/>
    <property type="match status" value="1"/>
</dbReference>
<dbReference type="InterPro" id="IPR056319">
    <property type="entry name" value="NOMO_7th"/>
</dbReference>
<feature type="domain" description="NOMO seventh transthyretin-like" evidence="10">
    <location>
        <begin position="777"/>
        <end position="849"/>
    </location>
</feature>
<dbReference type="Pfam" id="PF23660">
    <property type="entry name" value="NOMO_8th"/>
    <property type="match status" value="1"/>
</dbReference>
<dbReference type="InterPro" id="IPR056187">
    <property type="entry name" value="NOMO_8th"/>
</dbReference>
<dbReference type="Proteomes" id="UP000596660">
    <property type="component" value="Unplaced"/>
</dbReference>
<evidence type="ECO:0008006" key="17">
    <source>
        <dbReference type="Google" id="ProtNLM"/>
    </source>
</evidence>
<dbReference type="EnsemblPlants" id="AUR62043231-RA">
    <property type="protein sequence ID" value="AUR62043231-RA:cds"/>
    <property type="gene ID" value="AUR62043231"/>
</dbReference>
<dbReference type="Pfam" id="PF23662">
    <property type="entry name" value="DUF7152"/>
    <property type="match status" value="1"/>
</dbReference>
<dbReference type="PANTHER" id="PTHR23303">
    <property type="entry name" value="CARBOXYPEPTIDASE REGULATORY REGION-CONTAINING"/>
    <property type="match status" value="1"/>
</dbReference>
<evidence type="ECO:0000259" key="12">
    <source>
        <dbReference type="Pfam" id="PF23194"/>
    </source>
</evidence>
<protein>
    <recommendedName>
        <fullName evidence="17">Carbohydrate-binding-like fold protein</fullName>
    </recommendedName>
</protein>
<keyword evidence="5" id="KW-1133">Transmembrane helix</keyword>
<dbReference type="InterPro" id="IPR055073">
    <property type="entry name" value="NOMO1-like_9th"/>
</dbReference>
<dbReference type="InterPro" id="IPR051417">
    <property type="entry name" value="SDr/BOS_complex"/>
</dbReference>
<evidence type="ECO:0000259" key="11">
    <source>
        <dbReference type="Pfam" id="PF23193"/>
    </source>
</evidence>
<reference evidence="15" key="1">
    <citation type="journal article" date="2017" name="Nature">
        <title>The genome of Chenopodium quinoa.</title>
        <authorList>
            <person name="Jarvis D.E."/>
            <person name="Ho Y.S."/>
            <person name="Lightfoot D.J."/>
            <person name="Schmoeckel S.M."/>
            <person name="Li B."/>
            <person name="Borm T.J.A."/>
            <person name="Ohyanagi H."/>
            <person name="Mineta K."/>
            <person name="Michell C.T."/>
            <person name="Saber N."/>
            <person name="Kharbatia N.M."/>
            <person name="Rupper R.R."/>
            <person name="Sharp A.R."/>
            <person name="Dally N."/>
            <person name="Boughton B.A."/>
            <person name="Woo Y.H."/>
            <person name="Gao G."/>
            <person name="Schijlen E.G.W.M."/>
            <person name="Guo X."/>
            <person name="Momin A.A."/>
            <person name="Negrao S."/>
            <person name="Al-Babili S."/>
            <person name="Gehring C."/>
            <person name="Roessner U."/>
            <person name="Jung C."/>
            <person name="Murphy K."/>
            <person name="Arold S.T."/>
            <person name="Gojobori T."/>
            <person name="van der Linden C.G."/>
            <person name="van Loo E.N."/>
            <person name="Jellen E.N."/>
            <person name="Maughan P.J."/>
            <person name="Tester M."/>
        </authorList>
    </citation>
    <scope>NUCLEOTIDE SEQUENCE [LARGE SCALE GENOMIC DNA]</scope>
    <source>
        <strain evidence="15">cv. PI 614886</strain>
    </source>
</reference>
<name>A0A803NB32_CHEQI</name>
<keyword evidence="2" id="KW-0812">Transmembrane</keyword>
<accession>A0A803NB32</accession>
<evidence type="ECO:0000259" key="13">
    <source>
        <dbReference type="Pfam" id="PF23660"/>
    </source>
</evidence>
<dbReference type="Pfam" id="PF23193">
    <property type="entry name" value="NOMO_3rd"/>
    <property type="match status" value="1"/>
</dbReference>
<keyword evidence="4" id="KW-0256">Endoplasmic reticulum</keyword>
<reference evidence="15" key="2">
    <citation type="submission" date="2021-03" db="UniProtKB">
        <authorList>
            <consortium name="EnsemblPlants"/>
        </authorList>
    </citation>
    <scope>IDENTIFICATION</scope>
</reference>
<proteinExistence type="predicted"/>
<dbReference type="Gramene" id="AUR62043231-RA">
    <property type="protein sequence ID" value="AUR62043231-RA:cds"/>
    <property type="gene ID" value="AUR62043231"/>
</dbReference>
<feature type="domain" description="NOMO-like ninth beta-sandwich" evidence="8">
    <location>
        <begin position="968"/>
        <end position="1040"/>
    </location>
</feature>
<evidence type="ECO:0000313" key="16">
    <source>
        <dbReference type="Proteomes" id="UP000596660"/>
    </source>
</evidence>
<feature type="domain" description="NOMO third transthyretin-like" evidence="11">
    <location>
        <begin position="450"/>
        <end position="512"/>
    </location>
</feature>
<dbReference type="FunFam" id="2.60.40.10:FF:001746">
    <property type="entry name" value="Carbohydrate-binding-like fold"/>
    <property type="match status" value="1"/>
</dbReference>
<dbReference type="Pfam" id="PF23141">
    <property type="entry name" value="Ig_NOMO"/>
    <property type="match status" value="1"/>
</dbReference>
<evidence type="ECO:0000259" key="10">
    <source>
        <dbReference type="Pfam" id="PF23141"/>
    </source>
</evidence>
<evidence type="ECO:0000256" key="6">
    <source>
        <dbReference type="ARBA" id="ARBA00023136"/>
    </source>
</evidence>
<dbReference type="InterPro" id="IPR055075">
    <property type="entry name" value="NOMO-like_N"/>
</dbReference>
<dbReference type="GO" id="GO:0030246">
    <property type="term" value="F:carbohydrate binding"/>
    <property type="evidence" value="ECO:0007669"/>
    <property type="project" value="InterPro"/>
</dbReference>
<evidence type="ECO:0000256" key="1">
    <source>
        <dbReference type="ARBA" id="ARBA00004115"/>
    </source>
</evidence>
<keyword evidence="6" id="KW-0472">Membrane</keyword>
<keyword evidence="3" id="KW-0732">Signal</keyword>
<feature type="domain" description="DUF7152" evidence="14">
    <location>
        <begin position="1271"/>
        <end position="1368"/>
    </location>
</feature>
<dbReference type="SUPFAM" id="SSF49478">
    <property type="entry name" value="Cna protein B-type domain"/>
    <property type="match status" value="2"/>
</dbReference>
<dbReference type="InterPro" id="IPR056190">
    <property type="entry name" value="NOMO_5th"/>
</dbReference>
<evidence type="ECO:0000256" key="2">
    <source>
        <dbReference type="ARBA" id="ARBA00022692"/>
    </source>
</evidence>
<evidence type="ECO:0000259" key="9">
    <source>
        <dbReference type="Pfam" id="PF22904"/>
    </source>
</evidence>
<feature type="domain" description="NOMO eighth prealbumin-like" evidence="13">
    <location>
        <begin position="851"/>
        <end position="966"/>
    </location>
</feature>
<evidence type="ECO:0000259" key="14">
    <source>
        <dbReference type="Pfam" id="PF23662"/>
    </source>
</evidence>
<dbReference type="InterPro" id="IPR013784">
    <property type="entry name" value="Carb-bd-like_fold"/>
</dbReference>
<dbReference type="Pfam" id="PF22904">
    <property type="entry name" value="NOMO1-like_2nd"/>
    <property type="match status" value="1"/>
</dbReference>
<evidence type="ECO:0000256" key="3">
    <source>
        <dbReference type="ARBA" id="ARBA00022729"/>
    </source>
</evidence>
<dbReference type="InterPro" id="IPR055576">
    <property type="entry name" value="DUF7152"/>
</dbReference>
<feature type="domain" description="NOMO fifth transthyretin-like" evidence="12">
    <location>
        <begin position="594"/>
        <end position="676"/>
    </location>
</feature>
<dbReference type="Pfam" id="PF23194">
    <property type="entry name" value="NOMO_5th"/>
    <property type="match status" value="1"/>
</dbReference>
<dbReference type="Gene3D" id="2.60.40.1120">
    <property type="entry name" value="Carboxypeptidase-like, regulatory domain"/>
    <property type="match status" value="2"/>
</dbReference>
<evidence type="ECO:0000313" key="15">
    <source>
        <dbReference type="EnsemblPlants" id="AUR62043231-RA:cds"/>
    </source>
</evidence>
<feature type="domain" description="NOMO-like N-terminal beta-sandwich" evidence="7">
    <location>
        <begin position="231"/>
        <end position="309"/>
    </location>
</feature>
<dbReference type="OMA" id="FVFKGFG"/>